<dbReference type="EMBL" id="BEZZ01000592">
    <property type="protein sequence ID" value="GCC34384.1"/>
    <property type="molecule type" value="Genomic_DNA"/>
</dbReference>
<feature type="transmembrane region" description="Helical" evidence="7">
    <location>
        <begin position="168"/>
        <end position="185"/>
    </location>
</feature>
<dbReference type="InterPro" id="IPR000276">
    <property type="entry name" value="GPCR_Rhodpsn"/>
</dbReference>
<keyword evidence="6" id="KW-0675">Receptor</keyword>
<dbReference type="Proteomes" id="UP000287033">
    <property type="component" value="Unassembled WGS sequence"/>
</dbReference>
<evidence type="ECO:0000256" key="1">
    <source>
        <dbReference type="ARBA" id="ARBA00004651"/>
    </source>
</evidence>
<comment type="caution">
    <text evidence="9">The sequence shown here is derived from an EMBL/GenBank/DDBJ whole genome shotgun (WGS) entry which is preliminary data.</text>
</comment>
<name>A0A401SVE0_CHIPU</name>
<reference evidence="9 10" key="1">
    <citation type="journal article" date="2018" name="Nat. Ecol. Evol.">
        <title>Shark genomes provide insights into elasmobranch evolution and the origin of vertebrates.</title>
        <authorList>
            <person name="Hara Y"/>
            <person name="Yamaguchi K"/>
            <person name="Onimaru K"/>
            <person name="Kadota M"/>
            <person name="Koyanagi M"/>
            <person name="Keeley SD"/>
            <person name="Tatsumi K"/>
            <person name="Tanaka K"/>
            <person name="Motone F"/>
            <person name="Kageyama Y"/>
            <person name="Nozu R"/>
            <person name="Adachi N"/>
            <person name="Nishimura O"/>
            <person name="Nakagawa R"/>
            <person name="Tanegashima C"/>
            <person name="Kiyatake I"/>
            <person name="Matsumoto R"/>
            <person name="Murakumo K"/>
            <person name="Nishida K"/>
            <person name="Terakita A"/>
            <person name="Kuratani S"/>
            <person name="Sato K"/>
            <person name="Hyodo S Kuraku.S."/>
        </authorList>
    </citation>
    <scope>NUCLEOTIDE SEQUENCE [LARGE SCALE GENOMIC DNA]</scope>
</reference>
<dbReference type="PROSITE" id="PS50262">
    <property type="entry name" value="G_PROTEIN_RECEP_F1_2"/>
    <property type="match status" value="1"/>
</dbReference>
<dbReference type="InterPro" id="IPR017452">
    <property type="entry name" value="GPCR_Rhodpsn_7TM"/>
</dbReference>
<evidence type="ECO:0000313" key="10">
    <source>
        <dbReference type="Proteomes" id="UP000287033"/>
    </source>
</evidence>
<evidence type="ECO:0000256" key="5">
    <source>
        <dbReference type="ARBA" id="ARBA00023136"/>
    </source>
</evidence>
<evidence type="ECO:0000313" key="9">
    <source>
        <dbReference type="EMBL" id="GCC34384.1"/>
    </source>
</evidence>
<dbReference type="AlphaFoldDB" id="A0A401SVE0"/>
<comment type="subcellular location">
    <subcellularLocation>
        <location evidence="1">Cell membrane</location>
        <topology evidence="1">Multi-pass membrane protein</topology>
    </subcellularLocation>
</comment>
<evidence type="ECO:0000256" key="4">
    <source>
        <dbReference type="ARBA" id="ARBA00022989"/>
    </source>
</evidence>
<protein>
    <recommendedName>
        <fullName evidence="8">G-protein coupled receptors family 1 profile domain-containing protein</fullName>
    </recommendedName>
</protein>
<organism evidence="9 10">
    <name type="scientific">Chiloscyllium punctatum</name>
    <name type="common">Brownbanded bambooshark</name>
    <name type="synonym">Hemiscyllium punctatum</name>
    <dbReference type="NCBI Taxonomy" id="137246"/>
    <lineage>
        <taxon>Eukaryota</taxon>
        <taxon>Metazoa</taxon>
        <taxon>Chordata</taxon>
        <taxon>Craniata</taxon>
        <taxon>Vertebrata</taxon>
        <taxon>Chondrichthyes</taxon>
        <taxon>Elasmobranchii</taxon>
        <taxon>Galeomorphii</taxon>
        <taxon>Galeoidea</taxon>
        <taxon>Orectolobiformes</taxon>
        <taxon>Hemiscylliidae</taxon>
        <taxon>Chiloscyllium</taxon>
    </lineage>
</organism>
<dbReference type="STRING" id="137246.A0A401SVE0"/>
<dbReference type="GO" id="GO:0005886">
    <property type="term" value="C:plasma membrane"/>
    <property type="evidence" value="ECO:0007669"/>
    <property type="project" value="UniProtKB-SubCell"/>
</dbReference>
<sequence>MNVSTEDIINPFLKQTLLYDYNGTCVGTALGHTCNKSSAHNFQLPVFSSAAKVRVGITILVFTMSAVCNLAVLWTTTQNRKRKSHVRILIVNLAAADLLVTFIVMPLDASWNITVQWQAGDIACRLLMFLKLMAMYSCAFVTVVISVDRQSAILNPLGISEAKKKNKIMLTVAWILSVILSIPQVRPT</sequence>
<dbReference type="OMA" id="CIASRRI"/>
<dbReference type="GO" id="GO:0042277">
    <property type="term" value="F:peptide binding"/>
    <property type="evidence" value="ECO:0007669"/>
    <property type="project" value="TreeGrafter"/>
</dbReference>
<dbReference type="PANTHER" id="PTHR24241">
    <property type="entry name" value="NEUROPEPTIDE RECEPTOR-RELATED G-PROTEIN COUPLED RECEPTOR"/>
    <property type="match status" value="1"/>
</dbReference>
<accession>A0A401SVE0</accession>
<keyword evidence="10" id="KW-1185">Reference proteome</keyword>
<dbReference type="SUPFAM" id="SSF81321">
    <property type="entry name" value="Family A G protein-coupled receptor-like"/>
    <property type="match status" value="1"/>
</dbReference>
<dbReference type="PANTHER" id="PTHR24241:SF69">
    <property type="entry name" value="GONADOTROPIN-RELEASING HORMONE II RECEPTOR-RELATED"/>
    <property type="match status" value="1"/>
</dbReference>
<dbReference type="Gene3D" id="1.20.1070.10">
    <property type="entry name" value="Rhodopsin 7-helix transmembrane proteins"/>
    <property type="match status" value="1"/>
</dbReference>
<feature type="domain" description="G-protein coupled receptors family 1 profile" evidence="8">
    <location>
        <begin position="68"/>
        <end position="188"/>
    </location>
</feature>
<feature type="transmembrane region" description="Helical" evidence="7">
    <location>
        <begin position="86"/>
        <end position="107"/>
    </location>
</feature>
<keyword evidence="5 7" id="KW-0472">Membrane</keyword>
<evidence type="ECO:0000256" key="2">
    <source>
        <dbReference type="ARBA" id="ARBA00022475"/>
    </source>
</evidence>
<feature type="transmembrane region" description="Helical" evidence="7">
    <location>
        <begin position="127"/>
        <end position="147"/>
    </location>
</feature>
<evidence type="ECO:0000259" key="8">
    <source>
        <dbReference type="PROSITE" id="PS50262"/>
    </source>
</evidence>
<evidence type="ECO:0000256" key="7">
    <source>
        <dbReference type="SAM" id="Phobius"/>
    </source>
</evidence>
<dbReference type="PRINTS" id="PR00237">
    <property type="entry name" value="GPCRRHODOPSN"/>
</dbReference>
<dbReference type="GO" id="GO:0004930">
    <property type="term" value="F:G protein-coupled receptor activity"/>
    <property type="evidence" value="ECO:0007669"/>
    <property type="project" value="InterPro"/>
</dbReference>
<keyword evidence="3 7" id="KW-0812">Transmembrane</keyword>
<evidence type="ECO:0000256" key="6">
    <source>
        <dbReference type="ARBA" id="ARBA00023170"/>
    </source>
</evidence>
<keyword evidence="2" id="KW-1003">Cell membrane</keyword>
<dbReference type="GO" id="GO:0032870">
    <property type="term" value="P:cellular response to hormone stimulus"/>
    <property type="evidence" value="ECO:0007669"/>
    <property type="project" value="TreeGrafter"/>
</dbReference>
<gene>
    <name evidence="9" type="ORF">chiPu_0012857</name>
</gene>
<dbReference type="OrthoDB" id="6022667at2759"/>
<keyword evidence="4 7" id="KW-1133">Transmembrane helix</keyword>
<dbReference type="Pfam" id="PF00001">
    <property type="entry name" value="7tm_1"/>
    <property type="match status" value="1"/>
</dbReference>
<evidence type="ECO:0000256" key="3">
    <source>
        <dbReference type="ARBA" id="ARBA00022692"/>
    </source>
</evidence>
<proteinExistence type="predicted"/>
<feature type="transmembrane region" description="Helical" evidence="7">
    <location>
        <begin position="53"/>
        <end position="74"/>
    </location>
</feature>